<evidence type="ECO:0000313" key="1">
    <source>
        <dbReference type="EMBL" id="MDN3611248.1"/>
    </source>
</evidence>
<evidence type="ECO:0000313" key="2">
    <source>
        <dbReference type="Proteomes" id="UP001238540"/>
    </source>
</evidence>
<organism evidence="1 2">
    <name type="scientific">Vibrio ostreicida</name>
    <dbReference type="NCBI Taxonomy" id="526588"/>
    <lineage>
        <taxon>Bacteria</taxon>
        <taxon>Pseudomonadati</taxon>
        <taxon>Pseudomonadota</taxon>
        <taxon>Gammaproteobacteria</taxon>
        <taxon>Vibrionales</taxon>
        <taxon>Vibrionaceae</taxon>
        <taxon>Vibrio</taxon>
    </lineage>
</organism>
<protein>
    <recommendedName>
        <fullName evidence="3">Transposase DDE domain-containing protein</fullName>
    </recommendedName>
</protein>
<keyword evidence="2" id="KW-1185">Reference proteome</keyword>
<comment type="caution">
    <text evidence="1">The sequence shown here is derived from an EMBL/GenBank/DDBJ whole genome shotgun (WGS) entry which is preliminary data.</text>
</comment>
<accession>A0ABT8BX73</accession>
<dbReference type="RefSeq" id="WP_290312783.1">
    <property type="nucleotide sequence ID" value="NZ_JAUFQC010000026.1"/>
</dbReference>
<dbReference type="EMBL" id="JAUFQC010000026">
    <property type="protein sequence ID" value="MDN3611248.1"/>
    <property type="molecule type" value="Genomic_DNA"/>
</dbReference>
<reference evidence="2" key="1">
    <citation type="journal article" date="2019" name="Int. J. Syst. Evol. Microbiol.">
        <title>The Global Catalogue of Microorganisms (GCM) 10K type strain sequencing project: providing services to taxonomists for standard genome sequencing and annotation.</title>
        <authorList>
            <consortium name="The Broad Institute Genomics Platform"/>
            <consortium name="The Broad Institute Genome Sequencing Center for Infectious Disease"/>
            <person name="Wu L."/>
            <person name="Ma J."/>
        </authorList>
    </citation>
    <scope>NUCLEOTIDE SEQUENCE [LARGE SCALE GENOMIC DNA]</scope>
    <source>
        <strain evidence="2">CECT 7398</strain>
    </source>
</reference>
<proteinExistence type="predicted"/>
<name>A0ABT8BX73_9VIBR</name>
<sequence>MRLSRLNVFDQANPSHPNLKKALYTKYQRALISRIFGKDTRVSIIMTKYHFCIDPVSHINFTLNWLNMISVNGIG</sequence>
<evidence type="ECO:0008006" key="3">
    <source>
        <dbReference type="Google" id="ProtNLM"/>
    </source>
</evidence>
<dbReference type="Proteomes" id="UP001238540">
    <property type="component" value="Unassembled WGS sequence"/>
</dbReference>
<gene>
    <name evidence="1" type="ORF">QWZ16_16710</name>
</gene>